<gene>
    <name evidence="10" type="ORF">DBW69_01120</name>
</gene>
<evidence type="ECO:0000313" key="11">
    <source>
        <dbReference type="Proteomes" id="UP000252132"/>
    </source>
</evidence>
<evidence type="ECO:0000256" key="3">
    <source>
        <dbReference type="ARBA" id="ARBA00023015"/>
    </source>
</evidence>
<dbReference type="PANTHER" id="PTHR48111">
    <property type="entry name" value="REGULATOR OF RPOS"/>
    <property type="match status" value="1"/>
</dbReference>
<keyword evidence="2" id="KW-0902">Two-component regulatory system</keyword>
<evidence type="ECO:0000256" key="4">
    <source>
        <dbReference type="ARBA" id="ARBA00023125"/>
    </source>
</evidence>
<reference evidence="10 11" key="1">
    <citation type="journal article" date="2018" name="Microbiome">
        <title>Fine metagenomic profile of the Mediterranean stratified and mixed water columns revealed by assembly and recruitment.</title>
        <authorList>
            <person name="Haro-Moreno J.M."/>
            <person name="Lopez-Perez M."/>
            <person name="De La Torre J.R."/>
            <person name="Picazo A."/>
            <person name="Camacho A."/>
            <person name="Rodriguez-Valera F."/>
        </authorList>
    </citation>
    <scope>NUCLEOTIDE SEQUENCE [LARGE SCALE GENOMIC DNA]</scope>
    <source>
        <strain evidence="10">MED-G55</strain>
    </source>
</reference>
<dbReference type="PROSITE" id="PS50110">
    <property type="entry name" value="RESPONSE_REGULATORY"/>
    <property type="match status" value="1"/>
</dbReference>
<proteinExistence type="predicted"/>
<dbReference type="SMART" id="SM00862">
    <property type="entry name" value="Trans_reg_C"/>
    <property type="match status" value="1"/>
</dbReference>
<dbReference type="GO" id="GO:0000156">
    <property type="term" value="F:phosphorelay response regulator activity"/>
    <property type="evidence" value="ECO:0007669"/>
    <property type="project" value="TreeGrafter"/>
</dbReference>
<evidence type="ECO:0000256" key="1">
    <source>
        <dbReference type="ARBA" id="ARBA00022553"/>
    </source>
</evidence>
<keyword evidence="1 6" id="KW-0597">Phosphoprotein</keyword>
<dbReference type="GO" id="GO:0000976">
    <property type="term" value="F:transcription cis-regulatory region binding"/>
    <property type="evidence" value="ECO:0007669"/>
    <property type="project" value="TreeGrafter"/>
</dbReference>
<keyword evidence="5" id="KW-0804">Transcription</keyword>
<evidence type="ECO:0000256" key="5">
    <source>
        <dbReference type="ARBA" id="ARBA00023163"/>
    </source>
</evidence>
<dbReference type="Pfam" id="PF00072">
    <property type="entry name" value="Response_reg"/>
    <property type="match status" value="1"/>
</dbReference>
<accession>A0A368E4B4</accession>
<dbReference type="PANTHER" id="PTHR48111:SF4">
    <property type="entry name" value="DNA-BINDING DUAL TRANSCRIPTIONAL REGULATOR OMPR"/>
    <property type="match status" value="1"/>
</dbReference>
<dbReference type="GO" id="GO:0006355">
    <property type="term" value="P:regulation of DNA-templated transcription"/>
    <property type="evidence" value="ECO:0007669"/>
    <property type="project" value="InterPro"/>
</dbReference>
<keyword evidence="4 7" id="KW-0238">DNA-binding</keyword>
<dbReference type="Gene3D" id="3.40.50.2300">
    <property type="match status" value="1"/>
</dbReference>
<evidence type="ECO:0000259" key="9">
    <source>
        <dbReference type="PROSITE" id="PS51755"/>
    </source>
</evidence>
<name>A0A368E4B4_9PROT</name>
<dbReference type="SUPFAM" id="SSF46894">
    <property type="entry name" value="C-terminal effector domain of the bipartite response regulators"/>
    <property type="match status" value="1"/>
</dbReference>
<dbReference type="InterPro" id="IPR011006">
    <property type="entry name" value="CheY-like_superfamily"/>
</dbReference>
<feature type="domain" description="OmpR/PhoB-type" evidence="9">
    <location>
        <begin position="137"/>
        <end position="232"/>
    </location>
</feature>
<dbReference type="AlphaFoldDB" id="A0A368E4B4"/>
<protein>
    <submittedName>
        <fullName evidence="10">DNA-binding response regulator</fullName>
    </submittedName>
</protein>
<dbReference type="InterPro" id="IPR001867">
    <property type="entry name" value="OmpR/PhoB-type_DNA-bd"/>
</dbReference>
<keyword evidence="3" id="KW-0805">Transcription regulation</keyword>
<dbReference type="CDD" id="cd17574">
    <property type="entry name" value="REC_OmpR"/>
    <property type="match status" value="1"/>
</dbReference>
<comment type="caution">
    <text evidence="10">The sequence shown here is derived from an EMBL/GenBank/DDBJ whole genome shotgun (WGS) entry which is preliminary data.</text>
</comment>
<dbReference type="PROSITE" id="PS51755">
    <property type="entry name" value="OMPR_PHOB"/>
    <property type="match status" value="1"/>
</dbReference>
<dbReference type="InterPro" id="IPR039420">
    <property type="entry name" value="WalR-like"/>
</dbReference>
<dbReference type="InterPro" id="IPR016032">
    <property type="entry name" value="Sig_transdc_resp-reg_C-effctor"/>
</dbReference>
<dbReference type="Proteomes" id="UP000252132">
    <property type="component" value="Unassembled WGS sequence"/>
</dbReference>
<dbReference type="Pfam" id="PF00486">
    <property type="entry name" value="Trans_reg_C"/>
    <property type="match status" value="1"/>
</dbReference>
<evidence type="ECO:0000256" key="7">
    <source>
        <dbReference type="PROSITE-ProRule" id="PRU01091"/>
    </source>
</evidence>
<dbReference type="FunFam" id="3.40.50.2300:FF:000001">
    <property type="entry name" value="DNA-binding response regulator PhoB"/>
    <property type="match status" value="1"/>
</dbReference>
<dbReference type="CDD" id="cd00383">
    <property type="entry name" value="trans_reg_C"/>
    <property type="match status" value="1"/>
</dbReference>
<feature type="modified residue" description="4-aspartylphosphate" evidence="6">
    <location>
        <position position="59"/>
    </location>
</feature>
<feature type="domain" description="Response regulatory" evidence="8">
    <location>
        <begin position="10"/>
        <end position="124"/>
    </location>
</feature>
<dbReference type="InterPro" id="IPR036388">
    <property type="entry name" value="WH-like_DNA-bd_sf"/>
</dbReference>
<evidence type="ECO:0000313" key="10">
    <source>
        <dbReference type="EMBL" id="RCL78301.1"/>
    </source>
</evidence>
<dbReference type="SUPFAM" id="SSF52172">
    <property type="entry name" value="CheY-like"/>
    <property type="match status" value="1"/>
</dbReference>
<dbReference type="GO" id="GO:0005829">
    <property type="term" value="C:cytosol"/>
    <property type="evidence" value="ECO:0007669"/>
    <property type="project" value="TreeGrafter"/>
</dbReference>
<dbReference type="SMART" id="SM00448">
    <property type="entry name" value="REC"/>
    <property type="match status" value="1"/>
</dbReference>
<sequence length="233" mass="26622">MSEPTETSAHILVVDDDRRIRSLLQKFLSDQGYRASIAANSNEARRKLSLEVFDLIVLDVMMPGETGLELTSVLRKEANYVPILMLTALAEVDNRIEGLRIGADDYLPKPFEPTELLLRIRNILRRQEATPNTLEMPEEITFGDCVFKPERGELLKNGDRVPLTTREIELMRCFASKGGRIIRREELTGNEENISERAIDVQINRLRRKIEDTPRDPIFLQTVRGAGYILQTD</sequence>
<dbReference type="EMBL" id="QOQF01000002">
    <property type="protein sequence ID" value="RCL78301.1"/>
    <property type="molecule type" value="Genomic_DNA"/>
</dbReference>
<evidence type="ECO:0000259" key="8">
    <source>
        <dbReference type="PROSITE" id="PS50110"/>
    </source>
</evidence>
<dbReference type="GO" id="GO:0032993">
    <property type="term" value="C:protein-DNA complex"/>
    <property type="evidence" value="ECO:0007669"/>
    <property type="project" value="TreeGrafter"/>
</dbReference>
<dbReference type="Gene3D" id="1.10.10.10">
    <property type="entry name" value="Winged helix-like DNA-binding domain superfamily/Winged helix DNA-binding domain"/>
    <property type="match status" value="1"/>
</dbReference>
<feature type="DNA-binding region" description="OmpR/PhoB-type" evidence="7">
    <location>
        <begin position="137"/>
        <end position="232"/>
    </location>
</feature>
<dbReference type="InterPro" id="IPR001789">
    <property type="entry name" value="Sig_transdc_resp-reg_receiver"/>
</dbReference>
<dbReference type="Gene3D" id="6.10.250.690">
    <property type="match status" value="1"/>
</dbReference>
<evidence type="ECO:0000256" key="6">
    <source>
        <dbReference type="PROSITE-ProRule" id="PRU00169"/>
    </source>
</evidence>
<evidence type="ECO:0000256" key="2">
    <source>
        <dbReference type="ARBA" id="ARBA00023012"/>
    </source>
</evidence>
<organism evidence="10 11">
    <name type="scientific">PS1 clade bacterium</name>
    <dbReference type="NCBI Taxonomy" id="2175152"/>
    <lineage>
        <taxon>Bacteria</taxon>
        <taxon>Pseudomonadati</taxon>
        <taxon>Pseudomonadota</taxon>
        <taxon>Alphaproteobacteria</taxon>
        <taxon>PS1 clade</taxon>
    </lineage>
</organism>